<organism evidence="1 2">
    <name type="scientific">Necator americanus</name>
    <name type="common">Human hookworm</name>
    <dbReference type="NCBI Taxonomy" id="51031"/>
    <lineage>
        <taxon>Eukaryota</taxon>
        <taxon>Metazoa</taxon>
        <taxon>Ecdysozoa</taxon>
        <taxon>Nematoda</taxon>
        <taxon>Chromadorea</taxon>
        <taxon>Rhabditida</taxon>
        <taxon>Rhabditina</taxon>
        <taxon>Rhabditomorpha</taxon>
        <taxon>Strongyloidea</taxon>
        <taxon>Ancylostomatidae</taxon>
        <taxon>Bunostominae</taxon>
        <taxon>Necator</taxon>
    </lineage>
</organism>
<comment type="caution">
    <text evidence="1">The sequence shown here is derived from an EMBL/GenBank/DDBJ whole genome shotgun (WGS) entry which is preliminary data.</text>
</comment>
<keyword evidence="2" id="KW-1185">Reference proteome</keyword>
<accession>A0ABR1DDL7</accession>
<proteinExistence type="predicted"/>
<sequence length="105" mass="12002">MYIYIFWKHAGKHTEEEDESEQLLHFRVTTDNDLLDRGSITAWRRRVYLRRGESRLSTTLPNLLDLQQELAQNPSIRQCESASLGVTHELPSTASDISVDNGSSV</sequence>
<dbReference type="EMBL" id="JAVFWL010000004">
    <property type="protein sequence ID" value="KAK6748524.1"/>
    <property type="molecule type" value="Genomic_DNA"/>
</dbReference>
<dbReference type="Proteomes" id="UP001303046">
    <property type="component" value="Unassembled WGS sequence"/>
</dbReference>
<evidence type="ECO:0000313" key="2">
    <source>
        <dbReference type="Proteomes" id="UP001303046"/>
    </source>
</evidence>
<protein>
    <submittedName>
        <fullName evidence="1">Uncharacterized protein</fullName>
    </submittedName>
</protein>
<reference evidence="1 2" key="1">
    <citation type="submission" date="2023-08" db="EMBL/GenBank/DDBJ databases">
        <title>A Necator americanus chromosomal reference genome.</title>
        <authorList>
            <person name="Ilik V."/>
            <person name="Petrzelkova K.J."/>
            <person name="Pardy F."/>
            <person name="Fuh T."/>
            <person name="Niatou-Singa F.S."/>
            <person name="Gouil Q."/>
            <person name="Baker L."/>
            <person name="Ritchie M.E."/>
            <person name="Jex A.R."/>
            <person name="Gazzola D."/>
            <person name="Li H."/>
            <person name="Toshio Fujiwara R."/>
            <person name="Zhan B."/>
            <person name="Aroian R.V."/>
            <person name="Pafco B."/>
            <person name="Schwarz E.M."/>
        </authorList>
    </citation>
    <scope>NUCLEOTIDE SEQUENCE [LARGE SCALE GENOMIC DNA]</scope>
    <source>
        <strain evidence="1 2">Aroian</strain>
        <tissue evidence="1">Whole animal</tissue>
    </source>
</reference>
<gene>
    <name evidence="1" type="primary">Necator_chrIV.g14551</name>
    <name evidence="1" type="ORF">RB195_001257</name>
</gene>
<evidence type="ECO:0000313" key="1">
    <source>
        <dbReference type="EMBL" id="KAK6748524.1"/>
    </source>
</evidence>
<name>A0ABR1DDL7_NECAM</name>